<name>A0A6G1VKJ0_9BACT</name>
<proteinExistence type="predicted"/>
<dbReference type="Proteomes" id="UP000477980">
    <property type="component" value="Unassembled WGS sequence"/>
</dbReference>
<sequence>MSNSKSYQVPEAAPSLVADPVGVCISPNTDIQTLRHNVMDAVYATNDQSALYNCLVFLSNLTNQSETPIKGKMLKRLEELALLKEGWDGENSVSIDSGIQDFLRRVIMLSSDKELVNWVLFPDARGYLYLDYTEGKNLAGITIAPHQIAAFIKRDGHLSKYNYDHLNEQDVLNLLEEAHGKDNQ</sequence>
<organism evidence="1 2">
    <name type="scientific">Segatella copri</name>
    <dbReference type="NCBI Taxonomy" id="165179"/>
    <lineage>
        <taxon>Bacteria</taxon>
        <taxon>Pseudomonadati</taxon>
        <taxon>Bacteroidota</taxon>
        <taxon>Bacteroidia</taxon>
        <taxon>Bacteroidales</taxon>
        <taxon>Prevotellaceae</taxon>
        <taxon>Segatella</taxon>
    </lineage>
</organism>
<dbReference type="OrthoDB" id="10003908at2"/>
<gene>
    <name evidence="1" type="ORF">F7D25_06520</name>
</gene>
<evidence type="ECO:0000313" key="2">
    <source>
        <dbReference type="Proteomes" id="UP000477980"/>
    </source>
</evidence>
<reference evidence="1 2" key="1">
    <citation type="submission" date="2019-09" db="EMBL/GenBank/DDBJ databases">
        <title>Distinct polysaccharide growth profiles of human intestinal Prevotella copri isolates.</title>
        <authorList>
            <person name="Fehlner-Peach H."/>
            <person name="Magnabosco C."/>
            <person name="Raghavan V."/>
            <person name="Scher J.U."/>
            <person name="Tett A."/>
            <person name="Cox L.M."/>
            <person name="Gottsegen C."/>
            <person name="Watters A."/>
            <person name="Wiltshire- Gordon J.D."/>
            <person name="Segata N."/>
            <person name="Bonneau R."/>
            <person name="Littman D.R."/>
        </authorList>
    </citation>
    <scope>NUCLEOTIDE SEQUENCE [LARGE SCALE GENOMIC DNA]</scope>
    <source>
        <strain evidence="2">iAA917</strain>
    </source>
</reference>
<evidence type="ECO:0000313" key="1">
    <source>
        <dbReference type="EMBL" id="MQP14065.1"/>
    </source>
</evidence>
<comment type="caution">
    <text evidence="1">The sequence shown here is derived from an EMBL/GenBank/DDBJ whole genome shotgun (WGS) entry which is preliminary data.</text>
</comment>
<dbReference type="RefSeq" id="WP_153091739.1">
    <property type="nucleotide sequence ID" value="NZ_VZAH01000076.1"/>
</dbReference>
<dbReference type="EMBL" id="VZAH01000076">
    <property type="protein sequence ID" value="MQP14065.1"/>
    <property type="molecule type" value="Genomic_DNA"/>
</dbReference>
<accession>A0A6G1VKJ0</accession>
<protein>
    <submittedName>
        <fullName evidence="1">Uncharacterized protein</fullName>
    </submittedName>
</protein>
<dbReference type="AlphaFoldDB" id="A0A6G1VKJ0"/>